<proteinExistence type="predicted"/>
<accession>A0A149V6S4</accession>
<reference evidence="1 2" key="1">
    <citation type="submission" date="2015-06" db="EMBL/GenBank/DDBJ databases">
        <title>Improved classification and identification of acetic acid bacteria using matrix-assisted laser desorption/ionization time-of-flight mass spectrometry; Gluconobacter nephelii and Gluconobacter uchimurae are later heterotypic synonyms of Gluconobacter japonicus and Gluconobacter oxydans, respectively.</title>
        <authorList>
            <person name="Li L."/>
            <person name="Cleenwerck I."/>
            <person name="De Vuyst L."/>
            <person name="Vandamme P."/>
        </authorList>
    </citation>
    <scope>NUCLEOTIDE SEQUENCE [LARGE SCALE GENOMIC DNA]</scope>
    <source>
        <strain evidence="1 2">LMG 1604</strain>
    </source>
</reference>
<sequence>QSRVLRSLHLLKTYHSEFPKGLLGAPLKDDRGQLRSYFNAAPTVKMGVITDGMVYEFYADSDEPNMMDPNAFLSFDLHDIAKGKIEDSVVDGLKSLQKSNFDPENIGAEAKRKLVFQNLVQQIEEWLKIPANLLSVCFYKTLV</sequence>
<feature type="non-terminal residue" evidence="1">
    <location>
        <position position="1"/>
    </location>
</feature>
<dbReference type="EMBL" id="LHZZ01000483">
    <property type="protein sequence ID" value="KXV75950.1"/>
    <property type="molecule type" value="Genomic_DNA"/>
</dbReference>
<gene>
    <name evidence="1" type="ORF">AD953_05815</name>
</gene>
<organism evidence="1 2">
    <name type="scientific">Acetobacter malorum</name>
    <dbReference type="NCBI Taxonomy" id="178901"/>
    <lineage>
        <taxon>Bacteria</taxon>
        <taxon>Pseudomonadati</taxon>
        <taxon>Pseudomonadota</taxon>
        <taxon>Alphaproteobacteria</taxon>
        <taxon>Acetobacterales</taxon>
        <taxon>Acetobacteraceae</taxon>
        <taxon>Acetobacter</taxon>
    </lineage>
</organism>
<dbReference type="RefSeq" id="WP_408735826.1">
    <property type="nucleotide sequence ID" value="NZ_LHZZ01000483.1"/>
</dbReference>
<comment type="caution">
    <text evidence="1">The sequence shown here is derived from an EMBL/GenBank/DDBJ whole genome shotgun (WGS) entry which is preliminary data.</text>
</comment>
<name>A0A149V6S4_9PROT</name>
<evidence type="ECO:0000313" key="1">
    <source>
        <dbReference type="EMBL" id="KXV75950.1"/>
    </source>
</evidence>
<dbReference type="Proteomes" id="UP000075538">
    <property type="component" value="Unassembled WGS sequence"/>
</dbReference>
<protein>
    <submittedName>
        <fullName evidence="1">Uncharacterized protein</fullName>
    </submittedName>
</protein>
<dbReference type="AlphaFoldDB" id="A0A149V6S4"/>
<dbReference type="PATRIC" id="fig|178901.15.peg.1609"/>
<evidence type="ECO:0000313" key="2">
    <source>
        <dbReference type="Proteomes" id="UP000075538"/>
    </source>
</evidence>